<keyword evidence="2" id="KW-1185">Reference proteome</keyword>
<dbReference type="PANTHER" id="PTHR31630:SF6">
    <property type="entry name" value="PHYTANOYL-COA DIOXYGENASE-RELATED"/>
    <property type="match status" value="1"/>
</dbReference>
<organism evidence="1 2">
    <name type="scientific">Neodothiora populina</name>
    <dbReference type="NCBI Taxonomy" id="2781224"/>
    <lineage>
        <taxon>Eukaryota</taxon>
        <taxon>Fungi</taxon>
        <taxon>Dikarya</taxon>
        <taxon>Ascomycota</taxon>
        <taxon>Pezizomycotina</taxon>
        <taxon>Dothideomycetes</taxon>
        <taxon>Dothideomycetidae</taxon>
        <taxon>Dothideales</taxon>
        <taxon>Dothioraceae</taxon>
        <taxon>Neodothiora</taxon>
    </lineage>
</organism>
<dbReference type="RefSeq" id="XP_069203155.1">
    <property type="nucleotide sequence ID" value="XM_069345324.1"/>
</dbReference>
<protein>
    <recommendedName>
        <fullName evidence="3">Phytanoyl-CoA dioxygenase</fullName>
    </recommendedName>
</protein>
<evidence type="ECO:0008006" key="3">
    <source>
        <dbReference type="Google" id="ProtNLM"/>
    </source>
</evidence>
<dbReference type="PANTHER" id="PTHR31630">
    <property type="entry name" value="PHYTANOYL-COA DIOXYGENASE-RELATED-RELATED"/>
    <property type="match status" value="1"/>
</dbReference>
<evidence type="ECO:0000313" key="2">
    <source>
        <dbReference type="Proteomes" id="UP001562354"/>
    </source>
</evidence>
<name>A0ABR3PL64_9PEZI</name>
<dbReference type="EMBL" id="JBFMKM010000004">
    <property type="protein sequence ID" value="KAL1306883.1"/>
    <property type="molecule type" value="Genomic_DNA"/>
</dbReference>
<dbReference type="Pfam" id="PF05721">
    <property type="entry name" value="PhyH"/>
    <property type="match status" value="1"/>
</dbReference>
<dbReference type="Gene3D" id="2.60.120.620">
    <property type="entry name" value="q2cbj1_9rhob like domain"/>
    <property type="match status" value="1"/>
</dbReference>
<dbReference type="Proteomes" id="UP001562354">
    <property type="component" value="Unassembled WGS sequence"/>
</dbReference>
<evidence type="ECO:0000313" key="1">
    <source>
        <dbReference type="EMBL" id="KAL1306883.1"/>
    </source>
</evidence>
<reference evidence="1 2" key="1">
    <citation type="submission" date="2024-07" db="EMBL/GenBank/DDBJ databases">
        <title>Draft sequence of the Neodothiora populina.</title>
        <authorList>
            <person name="Drown D.D."/>
            <person name="Schuette U.S."/>
            <person name="Buechlein A.B."/>
            <person name="Rusch D.R."/>
            <person name="Winton L.W."/>
            <person name="Adams G.A."/>
        </authorList>
    </citation>
    <scope>NUCLEOTIDE SEQUENCE [LARGE SCALE GENOMIC DNA]</scope>
    <source>
        <strain evidence="1 2">CPC 39397</strain>
    </source>
</reference>
<proteinExistence type="predicted"/>
<accession>A0ABR3PL64</accession>
<dbReference type="GeneID" id="95979229"/>
<comment type="caution">
    <text evidence="1">The sequence shown here is derived from an EMBL/GenBank/DDBJ whole genome shotgun (WGS) entry which is preliminary data.</text>
</comment>
<dbReference type="SUPFAM" id="SSF51197">
    <property type="entry name" value="Clavaminate synthase-like"/>
    <property type="match status" value="1"/>
</dbReference>
<gene>
    <name evidence="1" type="ORF">AAFC00_005530</name>
</gene>
<dbReference type="InterPro" id="IPR008775">
    <property type="entry name" value="Phytyl_CoA_dOase-like"/>
</dbReference>
<sequence>MPHAVQDSARLDDTVVYGDWRDELFRDGVVVVKGAIAKERAQDYVDEMFKWAEKFPYGFDKNDKSTWTPEHLPAHIKGGMYGGYGCQHEKFMWEARQEPGVLEAFAKVWGTDELLVSFDGFNFTLPTGTALPQTQPWPHVDQSPKRKGMQCVQGIINLAPNGPDDGGLLCMKGSQKINEEFFKTHPEVVERATWGSADWFGFDENEVKWFTDRGSKLVKICADPGDLILWDSRTMHHNCVPTTQNVRSVIYACYTPATFAHPDDLKMKAELFDQRTGTTHWPHANLFPHVAKPLRLGKPDPVERSAPFEEPVVTEQVLKLAGRVPY</sequence>